<accession>A0A6N8L663</accession>
<dbReference type="EMBL" id="WSQA01000011">
    <property type="protein sequence ID" value="MVZ63242.1"/>
    <property type="molecule type" value="Genomic_DNA"/>
</dbReference>
<reference evidence="4 5" key="1">
    <citation type="submission" date="2019-12" db="EMBL/GenBank/DDBJ databases">
        <authorList>
            <person name="Dong K."/>
        </authorList>
    </citation>
    <scope>NUCLEOTIDE SEQUENCE [LARGE SCALE GENOMIC DNA]</scope>
    <source>
        <strain evidence="4 5">JCM 31225</strain>
    </source>
</reference>
<sequence>MAINRNELERLAAKLLDGTITSEEQEQLNHWINTQLPKDNSNAPLFKQIDLARKKRDMLKNILMKIEEDDQPVKTKRGQLYRFLKYSAAVAVILFIGFISQQNLFMPKQAERIAIHNIIELEADTVFSGGNSPTLTLGDGQVIQLSGKQAGIIQKNGHLTYTNGESAVNLQAGLDANVNAMLTLSTGAGGTYQLILPDGSKVWLNAKSTIRFPSKFSAHERKVYITGEAFFEVVKNTNQPFRVNSKDYQVEVLGTSFNMSSYNNDKEDHTTLLEGLVRIKSEPQQAKTAVLLRPGEQASISAERVAKRAVDVSPFVAWKEGLFYFDGASPQTAMKQLARWYDLDVSFSGNLSNISFFGMIDRKKSLGSIIRILEKSGVKFRLQQIDGRKVLKVISD</sequence>
<dbReference type="InterPro" id="IPR032508">
    <property type="entry name" value="FecR_C"/>
</dbReference>
<evidence type="ECO:0000313" key="4">
    <source>
        <dbReference type="EMBL" id="MVZ63242.1"/>
    </source>
</evidence>
<dbReference type="Proteomes" id="UP000435036">
    <property type="component" value="Unassembled WGS sequence"/>
</dbReference>
<dbReference type="FunFam" id="2.60.120.1440:FF:000001">
    <property type="entry name" value="Putative anti-sigma factor"/>
    <property type="match status" value="1"/>
</dbReference>
<dbReference type="AlphaFoldDB" id="A0A6N8L663"/>
<dbReference type="InterPro" id="IPR006860">
    <property type="entry name" value="FecR"/>
</dbReference>
<evidence type="ECO:0000259" key="3">
    <source>
        <dbReference type="Pfam" id="PF16344"/>
    </source>
</evidence>
<feature type="transmembrane region" description="Helical" evidence="1">
    <location>
        <begin position="83"/>
        <end position="100"/>
    </location>
</feature>
<dbReference type="Pfam" id="PF16344">
    <property type="entry name" value="FecR_C"/>
    <property type="match status" value="1"/>
</dbReference>
<organism evidence="4 5">
    <name type="scientific">Sphingobacterium humi</name>
    <dbReference type="NCBI Taxonomy" id="1796905"/>
    <lineage>
        <taxon>Bacteria</taxon>
        <taxon>Pseudomonadati</taxon>
        <taxon>Bacteroidota</taxon>
        <taxon>Sphingobacteriia</taxon>
        <taxon>Sphingobacteriales</taxon>
        <taxon>Sphingobacteriaceae</taxon>
        <taxon>Sphingobacterium</taxon>
    </lineage>
</organism>
<keyword evidence="1" id="KW-0812">Transmembrane</keyword>
<dbReference type="Pfam" id="PF04773">
    <property type="entry name" value="FecR"/>
    <property type="match status" value="1"/>
</dbReference>
<protein>
    <submittedName>
        <fullName evidence="4">DUF4974 domain-containing protein</fullName>
    </submittedName>
</protein>
<keyword evidence="1" id="KW-1133">Transmembrane helix</keyword>
<evidence type="ECO:0000259" key="2">
    <source>
        <dbReference type="Pfam" id="PF04773"/>
    </source>
</evidence>
<dbReference type="GO" id="GO:0016989">
    <property type="term" value="F:sigma factor antagonist activity"/>
    <property type="evidence" value="ECO:0007669"/>
    <property type="project" value="TreeGrafter"/>
</dbReference>
<comment type="caution">
    <text evidence="4">The sequence shown here is derived from an EMBL/GenBank/DDBJ whole genome shotgun (WGS) entry which is preliminary data.</text>
</comment>
<feature type="domain" description="Protein FecR C-terminal" evidence="3">
    <location>
        <begin position="323"/>
        <end position="390"/>
    </location>
</feature>
<dbReference type="InterPro" id="IPR012373">
    <property type="entry name" value="Ferrdict_sens_TM"/>
</dbReference>
<gene>
    <name evidence="4" type="ORF">GQF63_14500</name>
</gene>
<proteinExistence type="predicted"/>
<dbReference type="Gene3D" id="3.55.50.30">
    <property type="match status" value="1"/>
</dbReference>
<dbReference type="RefSeq" id="WP_160369963.1">
    <property type="nucleotide sequence ID" value="NZ_WSQA01000011.1"/>
</dbReference>
<dbReference type="Gene3D" id="2.60.120.1440">
    <property type="match status" value="1"/>
</dbReference>
<evidence type="ECO:0000256" key="1">
    <source>
        <dbReference type="SAM" id="Phobius"/>
    </source>
</evidence>
<keyword evidence="5" id="KW-1185">Reference proteome</keyword>
<evidence type="ECO:0000313" key="5">
    <source>
        <dbReference type="Proteomes" id="UP000435036"/>
    </source>
</evidence>
<dbReference type="PANTHER" id="PTHR30273:SF2">
    <property type="entry name" value="PROTEIN FECR"/>
    <property type="match status" value="1"/>
</dbReference>
<feature type="domain" description="FecR protein" evidence="2">
    <location>
        <begin position="183"/>
        <end position="278"/>
    </location>
</feature>
<keyword evidence="1" id="KW-0472">Membrane</keyword>
<dbReference type="PANTHER" id="PTHR30273">
    <property type="entry name" value="PERIPLASMIC SIGNAL SENSOR AND SIGMA FACTOR ACTIVATOR FECR-RELATED"/>
    <property type="match status" value="1"/>
</dbReference>
<name>A0A6N8L663_9SPHI</name>
<dbReference type="OrthoDB" id="752625at2"/>